<evidence type="ECO:0000313" key="2">
    <source>
        <dbReference type="EMBL" id="KKL61485.1"/>
    </source>
</evidence>
<proteinExistence type="predicted"/>
<feature type="compositionally biased region" description="Basic and acidic residues" evidence="1">
    <location>
        <begin position="96"/>
        <end position="106"/>
    </location>
</feature>
<dbReference type="AlphaFoldDB" id="A0A0F9FVW5"/>
<dbReference type="EMBL" id="LAZR01028804">
    <property type="protein sequence ID" value="KKL61485.1"/>
    <property type="molecule type" value="Genomic_DNA"/>
</dbReference>
<organism evidence="2">
    <name type="scientific">marine sediment metagenome</name>
    <dbReference type="NCBI Taxonomy" id="412755"/>
    <lineage>
        <taxon>unclassified sequences</taxon>
        <taxon>metagenomes</taxon>
        <taxon>ecological metagenomes</taxon>
    </lineage>
</organism>
<reference evidence="2" key="1">
    <citation type="journal article" date="2015" name="Nature">
        <title>Complex archaea that bridge the gap between prokaryotes and eukaryotes.</title>
        <authorList>
            <person name="Spang A."/>
            <person name="Saw J.H."/>
            <person name="Jorgensen S.L."/>
            <person name="Zaremba-Niedzwiedzka K."/>
            <person name="Martijn J."/>
            <person name="Lind A.E."/>
            <person name="van Eijk R."/>
            <person name="Schleper C."/>
            <person name="Guy L."/>
            <person name="Ettema T.J."/>
        </authorList>
    </citation>
    <scope>NUCLEOTIDE SEQUENCE</scope>
</reference>
<comment type="caution">
    <text evidence="2">The sequence shown here is derived from an EMBL/GenBank/DDBJ whole genome shotgun (WGS) entry which is preliminary data.</text>
</comment>
<name>A0A0F9FVW5_9ZZZZ</name>
<gene>
    <name evidence="2" type="ORF">LCGC14_2194820</name>
</gene>
<evidence type="ECO:0000256" key="1">
    <source>
        <dbReference type="SAM" id="MobiDB-lite"/>
    </source>
</evidence>
<sequence length="112" mass="13419">MWHNSKSDHYKNMEINFNRRKYNRCLKIISDGKVLMPPSHQYSDDLAACNWDMCGWAEKCKLNKLEHLRQGNDPNPPKKKAETEMRSKFKRKNKQPKKEIKIENKNRLKGFL</sequence>
<protein>
    <submittedName>
        <fullName evidence="2">Uncharacterized protein</fullName>
    </submittedName>
</protein>
<accession>A0A0F9FVW5</accession>
<feature type="region of interest" description="Disordered" evidence="1">
    <location>
        <begin position="68"/>
        <end position="112"/>
    </location>
</feature>